<dbReference type="InterPro" id="IPR038737">
    <property type="entry name" value="SF3b_su1-like"/>
</dbReference>
<reference evidence="1" key="1">
    <citation type="journal article" date="2022" name="Int. J. Mol. Sci.">
        <title>Draft Genome of Tanacetum Coccineum: Genomic Comparison of Closely Related Tanacetum-Family Plants.</title>
        <authorList>
            <person name="Yamashiro T."/>
            <person name="Shiraishi A."/>
            <person name="Nakayama K."/>
            <person name="Satake H."/>
        </authorList>
    </citation>
    <scope>NUCLEOTIDE SEQUENCE</scope>
</reference>
<dbReference type="EMBL" id="BQNB010015695">
    <property type="protein sequence ID" value="GJT43029.1"/>
    <property type="molecule type" value="Genomic_DNA"/>
</dbReference>
<evidence type="ECO:0000313" key="2">
    <source>
        <dbReference type="Proteomes" id="UP001151760"/>
    </source>
</evidence>
<reference evidence="1" key="2">
    <citation type="submission" date="2022-01" db="EMBL/GenBank/DDBJ databases">
        <authorList>
            <person name="Yamashiro T."/>
            <person name="Shiraishi A."/>
            <person name="Satake H."/>
            <person name="Nakayama K."/>
        </authorList>
    </citation>
    <scope>NUCLEOTIDE SEQUENCE</scope>
</reference>
<dbReference type="Proteomes" id="UP001151760">
    <property type="component" value="Unassembled WGS sequence"/>
</dbReference>
<protein>
    <submittedName>
        <fullName evidence="1">Splicing factor 3B subunit 1</fullName>
    </submittedName>
</protein>
<name>A0ABQ5E1R9_9ASTR</name>
<sequence length="210" mass="23422">MIGVVSFSYVREGGRHKIPRSPENALTIKALNKLSFKRSYGFHNWYQSLMALDLGSTRSMIDYICFAAKSLKSADLEQNPNLGFYTISCKAASDLDLRLDKLLIDGMMYALQEQTNDDANVMLNGFGVIVNSRWQRVKPYLPQICGTIAWHLNNKMGLFGRITTGEPGVKQIASKISVAPCLLMLLGFSQRKLILPVFVDINAASVTRLI</sequence>
<keyword evidence="2" id="KW-1185">Reference proteome</keyword>
<gene>
    <name evidence="1" type="ORF">Tco_0951744</name>
</gene>
<evidence type="ECO:0000313" key="1">
    <source>
        <dbReference type="EMBL" id="GJT43029.1"/>
    </source>
</evidence>
<organism evidence="1 2">
    <name type="scientific">Tanacetum coccineum</name>
    <dbReference type="NCBI Taxonomy" id="301880"/>
    <lineage>
        <taxon>Eukaryota</taxon>
        <taxon>Viridiplantae</taxon>
        <taxon>Streptophyta</taxon>
        <taxon>Embryophyta</taxon>
        <taxon>Tracheophyta</taxon>
        <taxon>Spermatophyta</taxon>
        <taxon>Magnoliopsida</taxon>
        <taxon>eudicotyledons</taxon>
        <taxon>Gunneridae</taxon>
        <taxon>Pentapetalae</taxon>
        <taxon>asterids</taxon>
        <taxon>campanulids</taxon>
        <taxon>Asterales</taxon>
        <taxon>Asteraceae</taxon>
        <taxon>Asteroideae</taxon>
        <taxon>Anthemideae</taxon>
        <taxon>Anthemidinae</taxon>
        <taxon>Tanacetum</taxon>
    </lineage>
</organism>
<accession>A0ABQ5E1R9</accession>
<proteinExistence type="predicted"/>
<dbReference type="PANTHER" id="PTHR12097">
    <property type="entry name" value="SPLICING FACTOR 3B, SUBUNIT 1-RELATED"/>
    <property type="match status" value="1"/>
</dbReference>
<comment type="caution">
    <text evidence="1">The sequence shown here is derived from an EMBL/GenBank/DDBJ whole genome shotgun (WGS) entry which is preliminary data.</text>
</comment>